<proteinExistence type="predicted"/>
<reference evidence="5 6" key="1">
    <citation type="submission" date="2020-04" db="EMBL/GenBank/DDBJ databases">
        <title>Perkinsus olseni comparative genomics.</title>
        <authorList>
            <person name="Bogema D.R."/>
        </authorList>
    </citation>
    <scope>NUCLEOTIDE SEQUENCE [LARGE SCALE GENOMIC DNA]</scope>
    <source>
        <strain evidence="5 6">ATCC PRA-207</strain>
    </source>
</reference>
<dbReference type="AlphaFoldDB" id="A0A7J6P912"/>
<feature type="non-terminal residue" evidence="5">
    <location>
        <position position="1"/>
    </location>
</feature>
<evidence type="ECO:0000256" key="1">
    <source>
        <dbReference type="ARBA" id="ARBA00022692"/>
    </source>
</evidence>
<sequence length="123" mass="13253">AVSVVAAVGVLALYRYLQRSKGEASVGGVPHRPKKEHGVDARFLLRLAKLLPVLIPGLRSREALTLALQTCALISRSVLSIHIAEVSGKGLEAVARRDGKLFLSSIADFVVSAHRNRSDGLYR</sequence>
<keyword evidence="1" id="KW-0812">Transmembrane</keyword>
<dbReference type="GO" id="GO:0005524">
    <property type="term" value="F:ATP binding"/>
    <property type="evidence" value="ECO:0007669"/>
    <property type="project" value="UniProtKB-KW"/>
</dbReference>
<evidence type="ECO:0000313" key="5">
    <source>
        <dbReference type="EMBL" id="KAF4692542.1"/>
    </source>
</evidence>
<evidence type="ECO:0000256" key="3">
    <source>
        <dbReference type="ARBA" id="ARBA00023136"/>
    </source>
</evidence>
<gene>
    <name evidence="5" type="primary">ABCD3_6</name>
    <name evidence="5" type="ORF">FOZ63_018715</name>
</gene>
<keyword evidence="3" id="KW-0472">Membrane</keyword>
<dbReference type="GO" id="GO:0140359">
    <property type="term" value="F:ABC-type transporter activity"/>
    <property type="evidence" value="ECO:0007669"/>
    <property type="project" value="InterPro"/>
</dbReference>
<accession>A0A7J6P912</accession>
<dbReference type="GO" id="GO:0016020">
    <property type="term" value="C:membrane"/>
    <property type="evidence" value="ECO:0007669"/>
    <property type="project" value="InterPro"/>
</dbReference>
<evidence type="ECO:0000256" key="2">
    <source>
        <dbReference type="ARBA" id="ARBA00022989"/>
    </source>
</evidence>
<keyword evidence="5" id="KW-0067">ATP-binding</keyword>
<dbReference type="EMBL" id="JABANO010039477">
    <property type="protein sequence ID" value="KAF4692542.1"/>
    <property type="molecule type" value="Genomic_DNA"/>
</dbReference>
<evidence type="ECO:0000313" key="6">
    <source>
        <dbReference type="Proteomes" id="UP000553632"/>
    </source>
</evidence>
<evidence type="ECO:0000259" key="4">
    <source>
        <dbReference type="Pfam" id="PF06472"/>
    </source>
</evidence>
<name>A0A7J6P912_PEROL</name>
<organism evidence="5 6">
    <name type="scientific">Perkinsus olseni</name>
    <name type="common">Perkinsus atlanticus</name>
    <dbReference type="NCBI Taxonomy" id="32597"/>
    <lineage>
        <taxon>Eukaryota</taxon>
        <taxon>Sar</taxon>
        <taxon>Alveolata</taxon>
        <taxon>Perkinsozoa</taxon>
        <taxon>Perkinsea</taxon>
        <taxon>Perkinsida</taxon>
        <taxon>Perkinsidae</taxon>
        <taxon>Perkinsus</taxon>
    </lineage>
</organism>
<dbReference type="Pfam" id="PF06472">
    <property type="entry name" value="ABC_membrane_2"/>
    <property type="match status" value="1"/>
</dbReference>
<dbReference type="Proteomes" id="UP000553632">
    <property type="component" value="Unassembled WGS sequence"/>
</dbReference>
<keyword evidence="6" id="KW-1185">Reference proteome</keyword>
<keyword evidence="2" id="KW-1133">Transmembrane helix</keyword>
<dbReference type="InterPro" id="IPR011527">
    <property type="entry name" value="ABC1_TM_dom"/>
</dbReference>
<comment type="caution">
    <text evidence="5">The sequence shown here is derived from an EMBL/GenBank/DDBJ whole genome shotgun (WGS) entry which is preliminary data.</text>
</comment>
<feature type="domain" description="ABC transmembrane type-1" evidence="4">
    <location>
        <begin position="50"/>
        <end position="113"/>
    </location>
</feature>
<protein>
    <submittedName>
        <fullName evidence="5">ATP-binding cassette sub- D member 3</fullName>
    </submittedName>
</protein>
<keyword evidence="5" id="KW-0547">Nucleotide-binding</keyword>